<dbReference type="GO" id="GO:0003924">
    <property type="term" value="F:GTPase activity"/>
    <property type="evidence" value="ECO:0007669"/>
    <property type="project" value="UniProtKB-UniRule"/>
</dbReference>
<evidence type="ECO:0000256" key="6">
    <source>
        <dbReference type="ARBA" id="ARBA00023134"/>
    </source>
</evidence>
<dbReference type="EMBL" id="PFCJ01000024">
    <property type="protein sequence ID" value="PIR72091.1"/>
    <property type="molecule type" value="Genomic_DNA"/>
</dbReference>
<dbReference type="NCBIfam" id="TIGR01393">
    <property type="entry name" value="lepA"/>
    <property type="match status" value="1"/>
</dbReference>
<dbReference type="Gene3D" id="3.30.70.240">
    <property type="match status" value="1"/>
</dbReference>
<dbReference type="FunFam" id="3.40.50.300:FF:000078">
    <property type="entry name" value="Elongation factor 4"/>
    <property type="match status" value="1"/>
</dbReference>
<dbReference type="InterPro" id="IPR035647">
    <property type="entry name" value="EFG_III/V"/>
</dbReference>
<evidence type="ECO:0000256" key="3">
    <source>
        <dbReference type="ARBA" id="ARBA00022741"/>
    </source>
</evidence>
<dbReference type="InterPro" id="IPR004161">
    <property type="entry name" value="EFTu-like_2"/>
</dbReference>
<evidence type="ECO:0000256" key="11">
    <source>
        <dbReference type="ARBA" id="ARBA00066744"/>
    </source>
</evidence>
<dbReference type="PANTHER" id="PTHR43512:SF4">
    <property type="entry name" value="TRANSLATION FACTOR GUF1 HOMOLOG, CHLOROPLASTIC"/>
    <property type="match status" value="1"/>
</dbReference>
<evidence type="ECO:0000259" key="13">
    <source>
        <dbReference type="PROSITE" id="PS51722"/>
    </source>
</evidence>
<keyword evidence="5 12" id="KW-0648">Protein biosynthesis</keyword>
<evidence type="ECO:0000313" key="15">
    <source>
        <dbReference type="Proteomes" id="UP000228756"/>
    </source>
</evidence>
<evidence type="ECO:0000256" key="8">
    <source>
        <dbReference type="ARBA" id="ARBA00050293"/>
    </source>
</evidence>
<keyword evidence="2 12" id="KW-1003">Cell membrane</keyword>
<evidence type="ECO:0000256" key="2">
    <source>
        <dbReference type="ARBA" id="ARBA00022475"/>
    </source>
</evidence>
<comment type="similarity">
    <text evidence="10">Belongs to the GTP-binding elongation factor family. LepA subfamily.</text>
</comment>
<keyword evidence="3 12" id="KW-0547">Nucleotide-binding</keyword>
<dbReference type="PROSITE" id="PS51722">
    <property type="entry name" value="G_TR_2"/>
    <property type="match status" value="1"/>
</dbReference>
<sequence length="596" mass="67273">MNNIRNFCVLSHIDHGKSTLADRFLELTGTIPKNKMRPQFLDTMDLERERGITIKMQPVRMEWRLPENLKKILHFDFCILNLIDTPGHVDFSYEVSRSLAAVEGVVLLVDASKGIQAQTLANLELAQKQNLVIIPVVNKIDLPQARIKETVQEIVGLLKVNKEDVIKISAKFGTNVEQVLEAIIKRIPAPLKKNINNPFRALIFDSEYDSYKGVIAYIRVIDGEIKRGEQIGLLAAKTEGEAKELGYFKPEFFPQEKLSAGEAGYIATGVKEPDKVRVGDTVVKLKINDIKPLPGYQEPQSVVFASLYPENPDQFDLLKEALKKLKLNDPSLFFEPETKEALGRGFRCGFLGTLHAEIISERLYREFGPNLVISPASVVYKVDGKLIYSAVDWPQSCGLTEELWASLEIITPTRYLGKVLEILKNFQGNYLNTEYIGSEKAILFYEVSLRAIIENLYDKIKSVSQGYASMSYKILGFRKGDLVKMEVLVAGEKKEALSKIVLRDQVFCQGKKLVEKLKEVLPSQQFSIALQAVVGGRIVARETIRARRKDVTGYLYGGDYTRKRKLLEKQKKGKKILKVKGKVIIPSKAYLEIFRG</sequence>
<evidence type="ECO:0000256" key="9">
    <source>
        <dbReference type="ARBA" id="ARBA00057626"/>
    </source>
</evidence>
<dbReference type="SUPFAM" id="SSF52540">
    <property type="entry name" value="P-loop containing nucleoside triphosphate hydrolases"/>
    <property type="match status" value="1"/>
</dbReference>
<comment type="caution">
    <text evidence="14">The sequence shown here is derived from an EMBL/GenBank/DDBJ whole genome shotgun (WGS) entry which is preliminary data.</text>
</comment>
<dbReference type="CDD" id="cd03699">
    <property type="entry name" value="EF4_II"/>
    <property type="match status" value="1"/>
</dbReference>
<dbReference type="InterPro" id="IPR000795">
    <property type="entry name" value="T_Tr_GTP-bd_dom"/>
</dbReference>
<evidence type="ECO:0000313" key="14">
    <source>
        <dbReference type="EMBL" id="PIR72091.1"/>
    </source>
</evidence>
<dbReference type="GO" id="GO:0003746">
    <property type="term" value="F:translation elongation factor activity"/>
    <property type="evidence" value="ECO:0007669"/>
    <property type="project" value="UniProtKB-UniRule"/>
</dbReference>
<dbReference type="Proteomes" id="UP000228756">
    <property type="component" value="Unassembled WGS sequence"/>
</dbReference>
<dbReference type="SUPFAM" id="SSF54980">
    <property type="entry name" value="EF-G C-terminal domain-like"/>
    <property type="match status" value="2"/>
</dbReference>
<dbReference type="PANTHER" id="PTHR43512">
    <property type="entry name" value="TRANSLATION FACTOR GUF1-RELATED"/>
    <property type="match status" value="1"/>
</dbReference>
<dbReference type="GO" id="GO:0043022">
    <property type="term" value="F:ribosome binding"/>
    <property type="evidence" value="ECO:0007669"/>
    <property type="project" value="UniProtKB-UniRule"/>
</dbReference>
<comment type="catalytic activity">
    <reaction evidence="8 12">
        <text>GTP + H2O = GDP + phosphate + H(+)</text>
        <dbReference type="Rhea" id="RHEA:19669"/>
        <dbReference type="ChEBI" id="CHEBI:15377"/>
        <dbReference type="ChEBI" id="CHEBI:15378"/>
        <dbReference type="ChEBI" id="CHEBI:37565"/>
        <dbReference type="ChEBI" id="CHEBI:43474"/>
        <dbReference type="ChEBI" id="CHEBI:58189"/>
        <dbReference type="EC" id="3.6.5.n1"/>
    </reaction>
</comment>
<dbReference type="InterPro" id="IPR009000">
    <property type="entry name" value="Transl_B-barrel_sf"/>
</dbReference>
<feature type="binding site" evidence="12">
    <location>
        <begin position="14"/>
        <end position="19"/>
    </location>
    <ligand>
        <name>GTP</name>
        <dbReference type="ChEBI" id="CHEBI:37565"/>
    </ligand>
</feature>
<gene>
    <name evidence="12" type="primary">lepA</name>
    <name evidence="14" type="ORF">COU42_02675</name>
</gene>
<evidence type="ECO:0000256" key="1">
    <source>
        <dbReference type="ARBA" id="ARBA00005454"/>
    </source>
</evidence>
<dbReference type="InterPro" id="IPR038363">
    <property type="entry name" value="LepA_C_sf"/>
</dbReference>
<feature type="domain" description="Tr-type G" evidence="13">
    <location>
        <begin position="2"/>
        <end position="191"/>
    </location>
</feature>
<dbReference type="AlphaFoldDB" id="A0A2M6NRI0"/>
<dbReference type="FunFam" id="3.30.70.2570:FF:000001">
    <property type="entry name" value="Translation factor GUF1, mitochondrial"/>
    <property type="match status" value="1"/>
</dbReference>
<evidence type="ECO:0000256" key="10">
    <source>
        <dbReference type="ARBA" id="ARBA00061052"/>
    </source>
</evidence>
<dbReference type="NCBIfam" id="TIGR00231">
    <property type="entry name" value="small_GTP"/>
    <property type="match status" value="1"/>
</dbReference>
<reference evidence="15" key="1">
    <citation type="submission" date="2017-09" db="EMBL/GenBank/DDBJ databases">
        <title>Depth-based differentiation of microbial function through sediment-hosted aquifers and enrichment of novel symbionts in the deep terrestrial subsurface.</title>
        <authorList>
            <person name="Probst A.J."/>
            <person name="Ladd B."/>
            <person name="Jarett J.K."/>
            <person name="Geller-Mcgrath D.E."/>
            <person name="Sieber C.M.K."/>
            <person name="Emerson J.B."/>
            <person name="Anantharaman K."/>
            <person name="Thomas B.C."/>
            <person name="Malmstrom R."/>
            <person name="Stieglmeier M."/>
            <person name="Klingl A."/>
            <person name="Woyke T."/>
            <person name="Ryan C.M."/>
            <person name="Banfield J.F."/>
        </authorList>
    </citation>
    <scope>NUCLEOTIDE SEQUENCE [LARGE SCALE GENOMIC DNA]</scope>
</reference>
<protein>
    <recommendedName>
        <fullName evidence="11 12">Elongation factor 4</fullName>
        <shortName evidence="12">EF-4</shortName>
        <ecNumber evidence="11 12">3.6.5.n1</ecNumber>
    </recommendedName>
    <alternativeName>
        <fullName evidence="12">Ribosomal back-translocase LepA</fullName>
    </alternativeName>
</protein>
<keyword evidence="4 12" id="KW-0378">Hydrolase</keyword>
<keyword evidence="6 12" id="KW-0342">GTP-binding</keyword>
<organism evidence="14 15">
    <name type="scientific">Candidatus Nealsonbacteria bacterium CG10_big_fil_rev_8_21_14_0_10_36_24</name>
    <dbReference type="NCBI Taxonomy" id="1974710"/>
    <lineage>
        <taxon>Bacteria</taxon>
        <taxon>Candidatus Nealsoniibacteriota</taxon>
    </lineage>
</organism>
<dbReference type="Pfam" id="PF14492">
    <property type="entry name" value="EFG_III"/>
    <property type="match status" value="1"/>
</dbReference>
<dbReference type="Pfam" id="PF00679">
    <property type="entry name" value="EFG_C"/>
    <property type="match status" value="1"/>
</dbReference>
<comment type="function">
    <text evidence="9 12">Required for accurate and efficient protein synthesis under certain stress conditions. May act as a fidelity factor of the translation reaction, by catalyzing a one-codon backward translocation of tRNAs on improperly translocated ribosomes. Back-translocation proceeds from a post-translocation (POST) complex to a pre-translocation (PRE) complex, thus giving elongation factor G a second chance to translocate the tRNAs correctly. Binds to ribosomes in a GTP-dependent manner.</text>
</comment>
<dbReference type="GO" id="GO:0005525">
    <property type="term" value="F:GTP binding"/>
    <property type="evidence" value="ECO:0007669"/>
    <property type="project" value="UniProtKB-UniRule"/>
</dbReference>
<keyword evidence="7 12" id="KW-0472">Membrane</keyword>
<proteinExistence type="inferred from homology"/>
<dbReference type="InterPro" id="IPR041095">
    <property type="entry name" value="EFG_II"/>
</dbReference>
<dbReference type="PRINTS" id="PR00315">
    <property type="entry name" value="ELONGATNFCT"/>
</dbReference>
<dbReference type="Gene3D" id="3.30.70.870">
    <property type="entry name" value="Elongation Factor G (Translational Gtpase), domain 3"/>
    <property type="match status" value="1"/>
</dbReference>
<evidence type="ECO:0000256" key="7">
    <source>
        <dbReference type="ARBA" id="ARBA00023136"/>
    </source>
</evidence>
<dbReference type="InterPro" id="IPR006297">
    <property type="entry name" value="EF-4"/>
</dbReference>
<dbReference type="GO" id="GO:0045727">
    <property type="term" value="P:positive regulation of translation"/>
    <property type="evidence" value="ECO:0007669"/>
    <property type="project" value="UniProtKB-UniRule"/>
</dbReference>
<dbReference type="SUPFAM" id="SSF50447">
    <property type="entry name" value="Translation proteins"/>
    <property type="match status" value="1"/>
</dbReference>
<dbReference type="InterPro" id="IPR031157">
    <property type="entry name" value="G_TR_CS"/>
</dbReference>
<dbReference type="CDD" id="cd01890">
    <property type="entry name" value="LepA"/>
    <property type="match status" value="1"/>
</dbReference>
<keyword evidence="14" id="KW-0251">Elongation factor</keyword>
<dbReference type="HAMAP" id="MF_00071">
    <property type="entry name" value="LepA"/>
    <property type="match status" value="1"/>
</dbReference>
<dbReference type="Pfam" id="PF03144">
    <property type="entry name" value="GTP_EFTU_D2"/>
    <property type="match status" value="1"/>
</dbReference>
<dbReference type="InterPro" id="IPR000640">
    <property type="entry name" value="EFG_V-like"/>
</dbReference>
<dbReference type="EC" id="3.6.5.n1" evidence="11 12"/>
<dbReference type="Pfam" id="PF06421">
    <property type="entry name" value="LepA_C"/>
    <property type="match status" value="1"/>
</dbReference>
<dbReference type="FunFam" id="2.40.30.10:FF:000015">
    <property type="entry name" value="Translation factor GUF1, mitochondrial"/>
    <property type="match status" value="1"/>
</dbReference>
<dbReference type="InterPro" id="IPR005225">
    <property type="entry name" value="Small_GTP-bd"/>
</dbReference>
<comment type="similarity">
    <text evidence="1 12">Belongs to the TRAFAC class translation factor GTPase superfamily. Classic translation factor GTPase family. LepA subfamily.</text>
</comment>
<dbReference type="Pfam" id="PF00009">
    <property type="entry name" value="GTP_EFTU"/>
    <property type="match status" value="1"/>
</dbReference>
<accession>A0A2M6NRI0</accession>
<dbReference type="InterPro" id="IPR013842">
    <property type="entry name" value="LepA_CTD"/>
</dbReference>
<dbReference type="Gene3D" id="3.30.70.2570">
    <property type="entry name" value="Elongation factor 4, C-terminal domain"/>
    <property type="match status" value="1"/>
</dbReference>
<dbReference type="PROSITE" id="PS00301">
    <property type="entry name" value="G_TR_1"/>
    <property type="match status" value="1"/>
</dbReference>
<dbReference type="GO" id="GO:0005886">
    <property type="term" value="C:plasma membrane"/>
    <property type="evidence" value="ECO:0007669"/>
    <property type="project" value="UniProtKB-SubCell"/>
</dbReference>
<dbReference type="InterPro" id="IPR027417">
    <property type="entry name" value="P-loop_NTPase"/>
</dbReference>
<evidence type="ECO:0000256" key="5">
    <source>
        <dbReference type="ARBA" id="ARBA00022917"/>
    </source>
</evidence>
<name>A0A2M6NRI0_9BACT</name>
<dbReference type="Gene3D" id="2.40.30.10">
    <property type="entry name" value="Translation factors"/>
    <property type="match status" value="1"/>
</dbReference>
<dbReference type="Gene3D" id="3.40.50.300">
    <property type="entry name" value="P-loop containing nucleotide triphosphate hydrolases"/>
    <property type="match status" value="1"/>
</dbReference>
<evidence type="ECO:0000256" key="12">
    <source>
        <dbReference type="HAMAP-Rule" id="MF_00071"/>
    </source>
</evidence>
<comment type="subcellular location">
    <subcellularLocation>
        <location evidence="12">Cell membrane</location>
        <topology evidence="12">Peripheral membrane protein</topology>
        <orientation evidence="12">Cytoplasmic side</orientation>
    </subcellularLocation>
</comment>
<evidence type="ECO:0000256" key="4">
    <source>
        <dbReference type="ARBA" id="ARBA00022801"/>
    </source>
</evidence>
<feature type="binding site" evidence="12">
    <location>
        <begin position="138"/>
        <end position="141"/>
    </location>
    <ligand>
        <name>GTP</name>
        <dbReference type="ChEBI" id="CHEBI:37565"/>
    </ligand>
</feature>